<proteinExistence type="predicted"/>
<evidence type="ECO:0000313" key="2">
    <source>
        <dbReference type="EMBL" id="CAQ00034.1"/>
    </source>
</evidence>
<reference evidence="2" key="1">
    <citation type="journal article" date="2011" name="Arch. Microbiol.">
        <title>Starvation/stationary-phase survival of Rhodococcus erythropolis SQ1: a physiological and genetic analysis.</title>
        <authorList>
            <person name="Fanget N.V."/>
            <person name="Foley S."/>
        </authorList>
    </citation>
    <scope>NUCLEOTIDE SEQUENCE</scope>
    <source>
        <strain evidence="2">SQ1</strain>
    </source>
</reference>
<accession>B1VDA2</accession>
<name>B1VDA2_RHOER</name>
<dbReference type="AlphaFoldDB" id="B1VDA2"/>
<evidence type="ECO:0000256" key="1">
    <source>
        <dbReference type="SAM" id="MobiDB-lite"/>
    </source>
</evidence>
<organism evidence="2">
    <name type="scientific">Rhodococcus erythropolis</name>
    <name type="common">Arthrobacter picolinophilus</name>
    <dbReference type="NCBI Taxonomy" id="1833"/>
    <lineage>
        <taxon>Bacteria</taxon>
        <taxon>Bacillati</taxon>
        <taxon>Actinomycetota</taxon>
        <taxon>Actinomycetes</taxon>
        <taxon>Mycobacteriales</taxon>
        <taxon>Nocardiaceae</taxon>
        <taxon>Rhodococcus</taxon>
        <taxon>Rhodococcus erythropolis group</taxon>
    </lineage>
</organism>
<protein>
    <submittedName>
        <fullName evidence="2">Uncharacterized protein</fullName>
    </submittedName>
</protein>
<sequence>MLGSSTLTGSTFLSSHIPPTRWSRRLSRSSWVSAAASVSSTVKACGAVTPMSRRSSGVSSRSPRRTVASTRPSATCRSCMRLRCRPVFWQLRWRRSVIRGSPLPFASVRRMRAH</sequence>
<feature type="region of interest" description="Disordered" evidence="1">
    <location>
        <begin position="49"/>
        <end position="71"/>
    </location>
</feature>
<dbReference type="EMBL" id="AM941040">
    <property type="protein sequence ID" value="CAQ00034.1"/>
    <property type="molecule type" value="Genomic_DNA"/>
</dbReference>
<feature type="compositionally biased region" description="Low complexity" evidence="1">
    <location>
        <begin position="52"/>
        <end position="61"/>
    </location>
</feature>